<dbReference type="OrthoDB" id="9765242at2"/>
<sequence length="345" mass="37133">MSLKRFMLVIIISCLAIAVPGLATPLPTSAEEVKMENLSLIPGGDSVGIELNTNGVVIMGKNPEAPAGFLKKVKEGDIIKKADGHSLSNVQQLSSIIQKAGKKERPLSLEMTRGSDSFEASVRPYQNESSDYAIGLYVKDKISGIGTLTFTNPKDDSFGALGHVIRQPGIANSKEVDEGTIARSNVTSIRRGEEGMPGEKHAEFDVSSDKMGVVSINSSFGVFGKLNKKDAKLEERSALPVKRAADVKKGPAKIRTVVEGDKIEEYDIEIVENNPDSKPSTKGLVIKITDERLLEQTGGIVQGMSGSPIIQDDHIVGAVTHVFVNDSTSGYGVHIEWMIEESMNK</sequence>
<feature type="domain" description="Peptidase S55" evidence="3">
    <location>
        <begin position="116"/>
        <end position="345"/>
    </location>
</feature>
<feature type="chain" id="PRO_5011638142" evidence="2">
    <location>
        <begin position="24"/>
        <end position="345"/>
    </location>
</feature>
<accession>A0A1G8PVC5</accession>
<dbReference type="Gene3D" id="2.30.42.10">
    <property type="match status" value="1"/>
</dbReference>
<dbReference type="STRING" id="86666.SAMN04490247_0223"/>
<evidence type="ECO:0000313" key="5">
    <source>
        <dbReference type="Proteomes" id="UP000199225"/>
    </source>
</evidence>
<dbReference type="AlphaFoldDB" id="A0A1G8PVC5"/>
<keyword evidence="1" id="KW-0645">Protease</keyword>
<keyword evidence="1" id="KW-0378">Hydrolase</keyword>
<dbReference type="InterPro" id="IPR036034">
    <property type="entry name" value="PDZ_sf"/>
</dbReference>
<keyword evidence="1" id="KW-0720">Serine protease</keyword>
<keyword evidence="2" id="KW-0732">Signal</keyword>
<dbReference type="SUPFAM" id="SSF50156">
    <property type="entry name" value="PDZ domain-like"/>
    <property type="match status" value="1"/>
</dbReference>
<organism evidence="4 5">
    <name type="scientific">Salimicrobium halophilum</name>
    <dbReference type="NCBI Taxonomy" id="86666"/>
    <lineage>
        <taxon>Bacteria</taxon>
        <taxon>Bacillati</taxon>
        <taxon>Bacillota</taxon>
        <taxon>Bacilli</taxon>
        <taxon>Bacillales</taxon>
        <taxon>Bacillaceae</taxon>
        <taxon>Salimicrobium</taxon>
    </lineage>
</organism>
<dbReference type="RefSeq" id="WP_093191008.1">
    <property type="nucleotide sequence ID" value="NZ_FNEV01000001.1"/>
</dbReference>
<dbReference type="InterPro" id="IPR008763">
    <property type="entry name" value="Peptidase_S55"/>
</dbReference>
<dbReference type="InterPro" id="IPR014219">
    <property type="entry name" value="SpoIVB"/>
</dbReference>
<dbReference type="Pfam" id="PF05580">
    <property type="entry name" value="Peptidase_S55"/>
    <property type="match status" value="1"/>
</dbReference>
<evidence type="ECO:0000259" key="3">
    <source>
        <dbReference type="PROSITE" id="PS51494"/>
    </source>
</evidence>
<dbReference type="SUPFAM" id="SSF50494">
    <property type="entry name" value="Trypsin-like serine proteases"/>
    <property type="match status" value="1"/>
</dbReference>
<evidence type="ECO:0000256" key="2">
    <source>
        <dbReference type="SAM" id="SignalP"/>
    </source>
</evidence>
<dbReference type="PROSITE" id="PS51494">
    <property type="entry name" value="SPOIVB"/>
    <property type="match status" value="1"/>
</dbReference>
<dbReference type="GO" id="GO:0008236">
    <property type="term" value="F:serine-type peptidase activity"/>
    <property type="evidence" value="ECO:0007669"/>
    <property type="project" value="UniProtKB-KW"/>
</dbReference>
<name>A0A1G8PVC5_9BACI</name>
<dbReference type="NCBIfam" id="TIGR02860">
    <property type="entry name" value="spore_IV_B"/>
    <property type="match status" value="1"/>
</dbReference>
<protein>
    <submittedName>
        <fullName evidence="4">SpoIVB peptidase. Serine peptidase. MEROPS family S55</fullName>
    </submittedName>
</protein>
<dbReference type="Proteomes" id="UP000199225">
    <property type="component" value="Unassembled WGS sequence"/>
</dbReference>
<reference evidence="5" key="1">
    <citation type="submission" date="2016-10" db="EMBL/GenBank/DDBJ databases">
        <authorList>
            <person name="Varghese N."/>
            <person name="Submissions S."/>
        </authorList>
    </citation>
    <scope>NUCLEOTIDE SEQUENCE [LARGE SCALE GENOMIC DNA]</scope>
    <source>
        <strain evidence="5">DSM 4771</strain>
    </source>
</reference>
<dbReference type="EMBL" id="FNEV01000001">
    <property type="protein sequence ID" value="SDI96402.1"/>
    <property type="molecule type" value="Genomic_DNA"/>
</dbReference>
<keyword evidence="5" id="KW-1185">Reference proteome</keyword>
<evidence type="ECO:0000256" key="1">
    <source>
        <dbReference type="ARBA" id="ARBA00022825"/>
    </source>
</evidence>
<dbReference type="InterPro" id="IPR009003">
    <property type="entry name" value="Peptidase_S1_PA"/>
</dbReference>
<gene>
    <name evidence="4" type="ORF">SAMN04490247_0223</name>
</gene>
<proteinExistence type="predicted"/>
<feature type="signal peptide" evidence="2">
    <location>
        <begin position="1"/>
        <end position="23"/>
    </location>
</feature>
<evidence type="ECO:0000313" key="4">
    <source>
        <dbReference type="EMBL" id="SDI96402.1"/>
    </source>
</evidence>